<sequence length="71" mass="8034">MKTQTASLCALIPIRSTNVAEHTAELAYKTMDQITINSKFNMKADKPHLQEFSPETKAPNVEVLRFLNGWN</sequence>
<dbReference type="EMBL" id="SNRW01000215">
    <property type="protein sequence ID" value="KAA6402569.1"/>
    <property type="molecule type" value="Genomic_DNA"/>
</dbReference>
<evidence type="ECO:0000313" key="1">
    <source>
        <dbReference type="EMBL" id="KAA6402569.1"/>
    </source>
</evidence>
<gene>
    <name evidence="1" type="ORF">EZS28_001899</name>
</gene>
<evidence type="ECO:0000313" key="2">
    <source>
        <dbReference type="Proteomes" id="UP000324800"/>
    </source>
</evidence>
<accession>A0A5J4X7R2</accession>
<dbReference type="AlphaFoldDB" id="A0A5J4X7R2"/>
<protein>
    <submittedName>
        <fullName evidence="1">Uncharacterized protein</fullName>
    </submittedName>
</protein>
<dbReference type="Proteomes" id="UP000324800">
    <property type="component" value="Unassembled WGS sequence"/>
</dbReference>
<name>A0A5J4X7R2_9EUKA</name>
<organism evidence="1 2">
    <name type="scientific">Streblomastix strix</name>
    <dbReference type="NCBI Taxonomy" id="222440"/>
    <lineage>
        <taxon>Eukaryota</taxon>
        <taxon>Metamonada</taxon>
        <taxon>Preaxostyla</taxon>
        <taxon>Oxymonadida</taxon>
        <taxon>Streblomastigidae</taxon>
        <taxon>Streblomastix</taxon>
    </lineage>
</organism>
<comment type="caution">
    <text evidence="1">The sequence shown here is derived from an EMBL/GenBank/DDBJ whole genome shotgun (WGS) entry which is preliminary data.</text>
</comment>
<reference evidence="1 2" key="1">
    <citation type="submission" date="2019-03" db="EMBL/GenBank/DDBJ databases">
        <title>Single cell metagenomics reveals metabolic interactions within the superorganism composed of flagellate Streblomastix strix and complex community of Bacteroidetes bacteria on its surface.</title>
        <authorList>
            <person name="Treitli S.C."/>
            <person name="Kolisko M."/>
            <person name="Husnik F."/>
            <person name="Keeling P."/>
            <person name="Hampl V."/>
        </authorList>
    </citation>
    <scope>NUCLEOTIDE SEQUENCE [LARGE SCALE GENOMIC DNA]</scope>
    <source>
        <strain evidence="1">ST1C</strain>
    </source>
</reference>
<proteinExistence type="predicted"/>